<dbReference type="Pfam" id="PF02518">
    <property type="entry name" value="HATPase_c"/>
    <property type="match status" value="1"/>
</dbReference>
<organism evidence="12 13">
    <name type="scientific">Metallumcola ferriviriculae</name>
    <dbReference type="NCBI Taxonomy" id="3039180"/>
    <lineage>
        <taxon>Bacteria</taxon>
        <taxon>Bacillati</taxon>
        <taxon>Bacillota</taxon>
        <taxon>Clostridia</taxon>
        <taxon>Neomoorellales</taxon>
        <taxon>Desulfitibacteraceae</taxon>
        <taxon>Metallumcola</taxon>
    </lineage>
</organism>
<feature type="domain" description="Histidine kinase" evidence="10">
    <location>
        <begin position="255"/>
        <end position="471"/>
    </location>
</feature>
<keyword evidence="9" id="KW-1133">Transmembrane helix</keyword>
<dbReference type="KEGG" id="dbc:MFMK1_000202"/>
<dbReference type="EC" id="2.7.13.3" evidence="3"/>
<dbReference type="PANTHER" id="PTHR43711">
    <property type="entry name" value="TWO-COMPONENT HISTIDINE KINASE"/>
    <property type="match status" value="1"/>
</dbReference>
<accession>A0AAU0UIL7</accession>
<dbReference type="CDD" id="cd06225">
    <property type="entry name" value="HAMP"/>
    <property type="match status" value="1"/>
</dbReference>
<dbReference type="Gene3D" id="1.10.287.130">
    <property type="match status" value="1"/>
</dbReference>
<evidence type="ECO:0000256" key="4">
    <source>
        <dbReference type="ARBA" id="ARBA00022553"/>
    </source>
</evidence>
<keyword evidence="5" id="KW-0808">Transferase</keyword>
<dbReference type="GO" id="GO:0000155">
    <property type="term" value="F:phosphorelay sensor kinase activity"/>
    <property type="evidence" value="ECO:0007669"/>
    <property type="project" value="InterPro"/>
</dbReference>
<dbReference type="FunFam" id="3.30.565.10:FF:000006">
    <property type="entry name" value="Sensor histidine kinase WalK"/>
    <property type="match status" value="1"/>
</dbReference>
<dbReference type="InterPro" id="IPR036097">
    <property type="entry name" value="HisK_dim/P_sf"/>
</dbReference>
<protein>
    <recommendedName>
        <fullName evidence="3">histidine kinase</fullName>
        <ecNumber evidence="3">2.7.13.3</ecNumber>
    </recommendedName>
</protein>
<evidence type="ECO:0000256" key="9">
    <source>
        <dbReference type="SAM" id="Phobius"/>
    </source>
</evidence>
<evidence type="ECO:0000259" key="11">
    <source>
        <dbReference type="PROSITE" id="PS50885"/>
    </source>
</evidence>
<evidence type="ECO:0000256" key="6">
    <source>
        <dbReference type="ARBA" id="ARBA00022777"/>
    </source>
</evidence>
<dbReference type="SMART" id="SM00388">
    <property type="entry name" value="HisKA"/>
    <property type="match status" value="1"/>
</dbReference>
<keyword evidence="7" id="KW-0902">Two-component regulatory system</keyword>
<proteinExistence type="predicted"/>
<dbReference type="SUPFAM" id="SSF55874">
    <property type="entry name" value="ATPase domain of HSP90 chaperone/DNA topoisomerase II/histidine kinase"/>
    <property type="match status" value="1"/>
</dbReference>
<dbReference type="FunFam" id="1.10.287.130:FF:000001">
    <property type="entry name" value="Two-component sensor histidine kinase"/>
    <property type="match status" value="1"/>
</dbReference>
<dbReference type="InterPro" id="IPR004358">
    <property type="entry name" value="Sig_transdc_His_kin-like_C"/>
</dbReference>
<evidence type="ECO:0000256" key="1">
    <source>
        <dbReference type="ARBA" id="ARBA00000085"/>
    </source>
</evidence>
<dbReference type="InterPro" id="IPR003660">
    <property type="entry name" value="HAMP_dom"/>
</dbReference>
<keyword evidence="6 12" id="KW-0418">Kinase</keyword>
<evidence type="ECO:0000256" key="7">
    <source>
        <dbReference type="ARBA" id="ARBA00023012"/>
    </source>
</evidence>
<dbReference type="CDD" id="cd00082">
    <property type="entry name" value="HisKA"/>
    <property type="match status" value="1"/>
</dbReference>
<feature type="domain" description="HAMP" evidence="11">
    <location>
        <begin position="195"/>
        <end position="247"/>
    </location>
</feature>
<dbReference type="Proteomes" id="UP001329915">
    <property type="component" value="Chromosome"/>
</dbReference>
<dbReference type="SUPFAM" id="SSF47384">
    <property type="entry name" value="Homodimeric domain of signal transducing histidine kinase"/>
    <property type="match status" value="1"/>
</dbReference>
<evidence type="ECO:0000256" key="2">
    <source>
        <dbReference type="ARBA" id="ARBA00004370"/>
    </source>
</evidence>
<gene>
    <name evidence="12" type="ORF">MFMK1_000202</name>
</gene>
<keyword evidence="13" id="KW-1185">Reference proteome</keyword>
<name>A0AAU0UIL7_9FIRM</name>
<reference evidence="12 13" key="1">
    <citation type="submission" date="2023-04" db="EMBL/GenBank/DDBJ databases">
        <authorList>
            <person name="Hsu D."/>
        </authorList>
    </citation>
    <scope>NUCLEOTIDE SEQUENCE [LARGE SCALE GENOMIC DNA]</scope>
    <source>
        <strain evidence="12 13">MK1</strain>
    </source>
</reference>
<dbReference type="SUPFAM" id="SSF158472">
    <property type="entry name" value="HAMP domain-like"/>
    <property type="match status" value="1"/>
</dbReference>
<feature type="transmembrane region" description="Helical" evidence="9">
    <location>
        <begin position="174"/>
        <end position="193"/>
    </location>
</feature>
<dbReference type="Gene3D" id="3.30.565.10">
    <property type="entry name" value="Histidine kinase-like ATPase, C-terminal domain"/>
    <property type="match status" value="1"/>
</dbReference>
<dbReference type="GO" id="GO:0016020">
    <property type="term" value="C:membrane"/>
    <property type="evidence" value="ECO:0007669"/>
    <property type="project" value="UniProtKB-SubCell"/>
</dbReference>
<dbReference type="InterPro" id="IPR005467">
    <property type="entry name" value="His_kinase_dom"/>
</dbReference>
<keyword evidence="4" id="KW-0597">Phosphoprotein</keyword>
<evidence type="ECO:0000313" key="13">
    <source>
        <dbReference type="Proteomes" id="UP001329915"/>
    </source>
</evidence>
<dbReference type="Pfam" id="PF00672">
    <property type="entry name" value="HAMP"/>
    <property type="match status" value="1"/>
</dbReference>
<comment type="catalytic activity">
    <reaction evidence="1">
        <text>ATP + protein L-histidine = ADP + protein N-phospho-L-histidine.</text>
        <dbReference type="EC" id="2.7.13.3"/>
    </reaction>
</comment>
<dbReference type="InterPro" id="IPR003594">
    <property type="entry name" value="HATPase_dom"/>
</dbReference>
<dbReference type="RefSeq" id="WP_366923330.1">
    <property type="nucleotide sequence ID" value="NZ_CP121694.1"/>
</dbReference>
<dbReference type="AlphaFoldDB" id="A0AAU0UIL7"/>
<keyword evidence="8 9" id="KW-0472">Membrane</keyword>
<dbReference type="CDD" id="cd16922">
    <property type="entry name" value="HATPase_EvgS-ArcB-TorS-like"/>
    <property type="match status" value="1"/>
</dbReference>
<dbReference type="PANTHER" id="PTHR43711:SF1">
    <property type="entry name" value="HISTIDINE KINASE 1"/>
    <property type="match status" value="1"/>
</dbReference>
<dbReference type="Gene3D" id="6.10.340.10">
    <property type="match status" value="1"/>
</dbReference>
<evidence type="ECO:0000256" key="5">
    <source>
        <dbReference type="ARBA" id="ARBA00022679"/>
    </source>
</evidence>
<keyword evidence="9" id="KW-0812">Transmembrane</keyword>
<comment type="subcellular location">
    <subcellularLocation>
        <location evidence="2">Membrane</location>
    </subcellularLocation>
</comment>
<dbReference type="SMART" id="SM00304">
    <property type="entry name" value="HAMP"/>
    <property type="match status" value="1"/>
</dbReference>
<dbReference type="EMBL" id="CP121694">
    <property type="protein sequence ID" value="WRO20432.1"/>
    <property type="molecule type" value="Genomic_DNA"/>
</dbReference>
<dbReference type="InterPro" id="IPR050736">
    <property type="entry name" value="Sensor_HK_Regulatory"/>
</dbReference>
<evidence type="ECO:0000256" key="3">
    <source>
        <dbReference type="ARBA" id="ARBA00012438"/>
    </source>
</evidence>
<dbReference type="SMART" id="SM00387">
    <property type="entry name" value="HATPase_c"/>
    <property type="match status" value="1"/>
</dbReference>
<evidence type="ECO:0000259" key="10">
    <source>
        <dbReference type="PROSITE" id="PS50109"/>
    </source>
</evidence>
<evidence type="ECO:0000313" key="12">
    <source>
        <dbReference type="EMBL" id="WRO20432.1"/>
    </source>
</evidence>
<dbReference type="PROSITE" id="PS50885">
    <property type="entry name" value="HAMP"/>
    <property type="match status" value="1"/>
</dbReference>
<evidence type="ECO:0000256" key="8">
    <source>
        <dbReference type="ARBA" id="ARBA00023136"/>
    </source>
</evidence>
<feature type="transmembrane region" description="Helical" evidence="9">
    <location>
        <begin position="12"/>
        <end position="34"/>
    </location>
</feature>
<sequence>MKAFRSIFGKLMTTYLVVILITVLVLGILFSQLFQNFYLHERKQALLEAGQRINSILLNYRQGQISWDQVSYVIHGIDRSMNAEIWLVDSEGRVYLDSRPGEEQWFSNHLGAEDMARVLRANVVTRTGFFGNRFDVAVISVGIPLFLEDEVAGAIFLHSPIYGIESTLQQVNRLILIAAIITSIFAVLIGYFMSRRISSPLQEISHAALQMADGDFNKQVTVNSEDEIGRLAESFNYMAQQLQQLEDMRREFIANVSHELRSPLTSIKGFVSGMLDGTINGSDQHRYLQIVSSETNRLSRLVNDLLDLARIEAGKVELSWQRVELNRLLRGVILKFIPRVEEKQLEVSLDTKEDEVWVTTDPDRLEQIIVNLLDNALRFTPSGKSITVAVESKAEKILISVEDEGTGIPPEQLKDIWERFHKADKARTRSKGGTGLGLAIVKKLVQAMDETITVESEQGQGSRFTFTVSKS</sequence>
<dbReference type="InterPro" id="IPR003661">
    <property type="entry name" value="HisK_dim/P_dom"/>
</dbReference>
<dbReference type="PRINTS" id="PR00344">
    <property type="entry name" value="BCTRLSENSOR"/>
</dbReference>
<dbReference type="Pfam" id="PF00512">
    <property type="entry name" value="HisKA"/>
    <property type="match status" value="1"/>
</dbReference>
<dbReference type="PROSITE" id="PS50109">
    <property type="entry name" value="HIS_KIN"/>
    <property type="match status" value="1"/>
</dbReference>
<dbReference type="InterPro" id="IPR036890">
    <property type="entry name" value="HATPase_C_sf"/>
</dbReference>